<keyword evidence="8" id="KW-1185">Reference proteome</keyword>
<reference evidence="7 8" key="1">
    <citation type="submission" date="2019-09" db="EMBL/GenBank/DDBJ databases">
        <title>Draft genome of the ectomycorrhizal ascomycete Sphaerosporella brunnea.</title>
        <authorList>
            <consortium name="DOE Joint Genome Institute"/>
            <person name="Benucci G.M."/>
            <person name="Marozzi G."/>
            <person name="Antonielli L."/>
            <person name="Sanchez S."/>
            <person name="Marco P."/>
            <person name="Wang X."/>
            <person name="Falini L.B."/>
            <person name="Barry K."/>
            <person name="Haridas S."/>
            <person name="Lipzen A."/>
            <person name="Labutti K."/>
            <person name="Grigoriev I.V."/>
            <person name="Murat C."/>
            <person name="Martin F."/>
            <person name="Albertini E."/>
            <person name="Donnini D."/>
            <person name="Bonito G."/>
        </authorList>
    </citation>
    <scope>NUCLEOTIDE SEQUENCE [LARGE SCALE GENOMIC DNA]</scope>
    <source>
        <strain evidence="7 8">Sb_GMNB300</strain>
    </source>
</reference>
<dbReference type="Pfam" id="PF02146">
    <property type="entry name" value="SIR2"/>
    <property type="match status" value="2"/>
</dbReference>
<dbReference type="Gene3D" id="3.40.50.1220">
    <property type="entry name" value="TPP-binding domain"/>
    <property type="match status" value="1"/>
</dbReference>
<organism evidence="7 8">
    <name type="scientific">Sphaerosporella brunnea</name>
    <dbReference type="NCBI Taxonomy" id="1250544"/>
    <lineage>
        <taxon>Eukaryota</taxon>
        <taxon>Fungi</taxon>
        <taxon>Dikarya</taxon>
        <taxon>Ascomycota</taxon>
        <taxon>Pezizomycotina</taxon>
        <taxon>Pezizomycetes</taxon>
        <taxon>Pezizales</taxon>
        <taxon>Pyronemataceae</taxon>
        <taxon>Sphaerosporella</taxon>
    </lineage>
</organism>
<sequence>MPITTVTPDCSRQLQTIADAIARSKKSIVVTGAGISTNCGIPDFRSTNGLYNLVKAQYPNVVVKGRDLFDAVVWSDKTSTALFHTFLANLRNEVLKVNEASSVHKFIRVLADSGRLLRCYTQNIDGLEEREGLVINISHGKGKRKRPSPITKDDNRTDQEKGCQVVQLHGDLKSLRCTNCQLLTEYSPSHIATLLSGAAPTCMACEAASLSRQAAGKRATKIGLLRPNVVLYGEDHPDADMVGKLAQADIGAAPDLMVIMGTSLKVHGLKVMIKQFARAVHARGGQVLFINNTPPAESAWNDVIDIHVQMDCDAWVADVKTRRAGIWERQTKLTAPKYSKTKATAVRKKALMADKENAEARNRKVLEPKTPTKGRAKKASKVLQETPYMSPPNSAKKKKRGAMELDSSELAFKSLMEGSPIKRRKLFESNILEPSTPTKTKRKTKQSIVFESPQLSPPITPSTHGRKMIAVEITCASPEKQLHEEMKIFNDGINPAASLTPSRRSPRATAAA</sequence>
<dbReference type="InterPro" id="IPR029035">
    <property type="entry name" value="DHS-like_NAD/FAD-binding_dom"/>
</dbReference>
<dbReference type="GO" id="GO:0070403">
    <property type="term" value="F:NAD+ binding"/>
    <property type="evidence" value="ECO:0007669"/>
    <property type="project" value="InterPro"/>
</dbReference>
<dbReference type="InParanoid" id="A0A5J5EM51"/>
<dbReference type="OrthoDB" id="2919105at2759"/>
<evidence type="ECO:0000313" key="8">
    <source>
        <dbReference type="Proteomes" id="UP000326924"/>
    </source>
</evidence>
<evidence type="ECO:0000313" key="7">
    <source>
        <dbReference type="EMBL" id="KAA8897421.1"/>
    </source>
</evidence>
<evidence type="ECO:0000256" key="4">
    <source>
        <dbReference type="PROSITE-ProRule" id="PRU00236"/>
    </source>
</evidence>
<dbReference type="GO" id="GO:0046872">
    <property type="term" value="F:metal ion binding"/>
    <property type="evidence" value="ECO:0007669"/>
    <property type="project" value="UniProtKB-KW"/>
</dbReference>
<evidence type="ECO:0000256" key="2">
    <source>
        <dbReference type="ARBA" id="ARBA00022679"/>
    </source>
</evidence>
<feature type="domain" description="Deacetylase sirtuin-type" evidence="6">
    <location>
        <begin position="7"/>
        <end position="328"/>
    </location>
</feature>
<feature type="active site" description="Proton acceptor" evidence="4">
    <location>
        <position position="169"/>
    </location>
</feature>
<feature type="binding site" evidence="4">
    <location>
        <position position="177"/>
    </location>
    <ligand>
        <name>Zn(2+)</name>
        <dbReference type="ChEBI" id="CHEBI:29105"/>
    </ligand>
</feature>
<dbReference type="Gene3D" id="3.30.1600.10">
    <property type="entry name" value="SIR2/SIRT2 'Small Domain"/>
    <property type="match status" value="1"/>
</dbReference>
<comment type="similarity">
    <text evidence="1">Belongs to the sirtuin family. Class I subfamily.</text>
</comment>
<feature type="binding site" evidence="4">
    <location>
        <position position="205"/>
    </location>
    <ligand>
        <name>Zn(2+)</name>
        <dbReference type="ChEBI" id="CHEBI:29105"/>
    </ligand>
</feature>
<dbReference type="InterPro" id="IPR003000">
    <property type="entry name" value="Sirtuin"/>
</dbReference>
<comment type="caution">
    <text evidence="7">The sequence shown here is derived from an EMBL/GenBank/DDBJ whole genome shotgun (WGS) entry which is preliminary data.</text>
</comment>
<keyword evidence="4" id="KW-0862">Zinc</keyword>
<feature type="region of interest" description="Disordered" evidence="5">
    <location>
        <begin position="140"/>
        <end position="159"/>
    </location>
</feature>
<keyword evidence="2" id="KW-0808">Transferase</keyword>
<dbReference type="PANTHER" id="PTHR11085:SF8">
    <property type="entry name" value="NAD-DEPENDENT HISTONE DEACETYLASE HST3"/>
    <property type="match status" value="1"/>
</dbReference>
<dbReference type="SUPFAM" id="SSF52467">
    <property type="entry name" value="DHS-like NAD/FAD-binding domain"/>
    <property type="match status" value="1"/>
</dbReference>
<evidence type="ECO:0000256" key="1">
    <source>
        <dbReference type="ARBA" id="ARBA00006924"/>
    </source>
</evidence>
<feature type="binding site" evidence="4">
    <location>
        <position position="202"/>
    </location>
    <ligand>
        <name>Zn(2+)</name>
        <dbReference type="ChEBI" id="CHEBI:29105"/>
    </ligand>
</feature>
<accession>A0A5J5EM51</accession>
<dbReference type="GO" id="GO:0005634">
    <property type="term" value="C:nucleus"/>
    <property type="evidence" value="ECO:0007669"/>
    <property type="project" value="TreeGrafter"/>
</dbReference>
<name>A0A5J5EM51_9PEZI</name>
<protein>
    <submittedName>
        <fullName evidence="7">DHS-like NAD/FAD-binding domain-containing protein</fullName>
    </submittedName>
</protein>
<evidence type="ECO:0000259" key="6">
    <source>
        <dbReference type="PROSITE" id="PS50305"/>
    </source>
</evidence>
<proteinExistence type="inferred from homology"/>
<gene>
    <name evidence="7" type="ORF">FN846DRAFT_233915</name>
</gene>
<dbReference type="InterPro" id="IPR026590">
    <property type="entry name" value="Ssirtuin_cat_dom"/>
</dbReference>
<keyword evidence="4" id="KW-0479">Metal-binding</keyword>
<dbReference type="AlphaFoldDB" id="A0A5J5EM51"/>
<dbReference type="InterPro" id="IPR026591">
    <property type="entry name" value="Sirtuin_cat_small_dom_sf"/>
</dbReference>
<evidence type="ECO:0000256" key="3">
    <source>
        <dbReference type="ARBA" id="ARBA00023027"/>
    </source>
</evidence>
<dbReference type="InterPro" id="IPR050134">
    <property type="entry name" value="NAD-dep_sirtuin_deacylases"/>
</dbReference>
<keyword evidence="3" id="KW-0520">NAD</keyword>
<feature type="compositionally biased region" description="Low complexity" evidence="5">
    <location>
        <begin position="500"/>
        <end position="512"/>
    </location>
</feature>
<feature type="region of interest" description="Disordered" evidence="5">
    <location>
        <begin position="493"/>
        <end position="512"/>
    </location>
</feature>
<dbReference type="PANTHER" id="PTHR11085">
    <property type="entry name" value="NAD-DEPENDENT PROTEIN DEACYLASE SIRTUIN-5, MITOCHONDRIAL-RELATED"/>
    <property type="match status" value="1"/>
</dbReference>
<evidence type="ECO:0000256" key="5">
    <source>
        <dbReference type="SAM" id="MobiDB-lite"/>
    </source>
</evidence>
<dbReference type="Proteomes" id="UP000326924">
    <property type="component" value="Unassembled WGS sequence"/>
</dbReference>
<dbReference type="FunCoup" id="A0A5J5EM51">
    <property type="interactions" value="65"/>
</dbReference>
<dbReference type="EMBL" id="VXIS01000199">
    <property type="protein sequence ID" value="KAA8897421.1"/>
    <property type="molecule type" value="Genomic_DNA"/>
</dbReference>
<dbReference type="PROSITE" id="PS50305">
    <property type="entry name" value="SIRTUIN"/>
    <property type="match status" value="1"/>
</dbReference>
<dbReference type="GO" id="GO:0017136">
    <property type="term" value="F:histone deacetylase activity, NAD-dependent"/>
    <property type="evidence" value="ECO:0007669"/>
    <property type="project" value="TreeGrafter"/>
</dbReference>
<feature type="binding site" evidence="4">
    <location>
        <position position="180"/>
    </location>
    <ligand>
        <name>Zn(2+)</name>
        <dbReference type="ChEBI" id="CHEBI:29105"/>
    </ligand>
</feature>